<keyword evidence="3" id="KW-1185">Reference proteome</keyword>
<proteinExistence type="predicted"/>
<dbReference type="PROSITE" id="PS00108">
    <property type="entry name" value="PROTEIN_KINASE_ST"/>
    <property type="match status" value="1"/>
</dbReference>
<comment type="caution">
    <text evidence="2">The sequence shown here is derived from an EMBL/GenBank/DDBJ whole genome shotgun (WGS) entry which is preliminary data.</text>
</comment>
<accession>A0AAX6MN51</accession>
<organism evidence="2 3">
    <name type="scientific">Daldinia eschscholtzii</name>
    <dbReference type="NCBI Taxonomy" id="292717"/>
    <lineage>
        <taxon>Eukaryota</taxon>
        <taxon>Fungi</taxon>
        <taxon>Dikarya</taxon>
        <taxon>Ascomycota</taxon>
        <taxon>Pezizomycotina</taxon>
        <taxon>Sordariomycetes</taxon>
        <taxon>Xylariomycetidae</taxon>
        <taxon>Xylariales</taxon>
        <taxon>Hypoxylaceae</taxon>
        <taxon>Daldinia</taxon>
    </lineage>
</organism>
<dbReference type="GO" id="GO:0004674">
    <property type="term" value="F:protein serine/threonine kinase activity"/>
    <property type="evidence" value="ECO:0007669"/>
    <property type="project" value="TreeGrafter"/>
</dbReference>
<dbReference type="CDD" id="cd00180">
    <property type="entry name" value="PKc"/>
    <property type="match status" value="1"/>
</dbReference>
<dbReference type="SUPFAM" id="SSF56112">
    <property type="entry name" value="Protein kinase-like (PK-like)"/>
    <property type="match status" value="1"/>
</dbReference>
<dbReference type="InterPro" id="IPR000719">
    <property type="entry name" value="Prot_kinase_dom"/>
</dbReference>
<evidence type="ECO:0000313" key="3">
    <source>
        <dbReference type="Proteomes" id="UP001369815"/>
    </source>
</evidence>
<dbReference type="Proteomes" id="UP001369815">
    <property type="component" value="Unassembled WGS sequence"/>
</dbReference>
<feature type="domain" description="Protein kinase" evidence="1">
    <location>
        <begin position="181"/>
        <end position="523"/>
    </location>
</feature>
<protein>
    <recommendedName>
        <fullName evidence="1">Protein kinase domain-containing protein</fullName>
    </recommendedName>
</protein>
<dbReference type="Pfam" id="PF00069">
    <property type="entry name" value="Pkinase"/>
    <property type="match status" value="1"/>
</dbReference>
<dbReference type="GO" id="GO:0005524">
    <property type="term" value="F:ATP binding"/>
    <property type="evidence" value="ECO:0007669"/>
    <property type="project" value="InterPro"/>
</dbReference>
<gene>
    <name evidence="2" type="ORF">Daesc_004011</name>
</gene>
<dbReference type="InterPro" id="IPR011009">
    <property type="entry name" value="Kinase-like_dom_sf"/>
</dbReference>
<dbReference type="SMART" id="SM00220">
    <property type="entry name" value="S_TKc"/>
    <property type="match status" value="1"/>
</dbReference>
<dbReference type="EMBL" id="JBANMG010000004">
    <property type="protein sequence ID" value="KAK6954049.1"/>
    <property type="molecule type" value="Genomic_DNA"/>
</dbReference>
<dbReference type="Gene3D" id="1.10.510.10">
    <property type="entry name" value="Transferase(Phosphotransferase) domain 1"/>
    <property type="match status" value="1"/>
</dbReference>
<name>A0AAX6MN51_9PEZI</name>
<dbReference type="PANTHER" id="PTHR24359">
    <property type="entry name" value="SERINE/THREONINE-PROTEIN KINASE SBK1"/>
    <property type="match status" value="1"/>
</dbReference>
<reference evidence="2 3" key="1">
    <citation type="journal article" date="2024" name="Front Chem Biol">
        <title>Unveiling the potential of Daldinia eschscholtzii MFLUCC 19-0629 through bioactivity and bioinformatics studies for enhanced sustainable agriculture production.</title>
        <authorList>
            <person name="Brooks S."/>
            <person name="Weaver J.A."/>
            <person name="Klomchit A."/>
            <person name="Alharthi S.A."/>
            <person name="Onlamun T."/>
            <person name="Nurani R."/>
            <person name="Vong T.K."/>
            <person name="Alberti F."/>
            <person name="Greco C."/>
        </authorList>
    </citation>
    <scope>NUCLEOTIDE SEQUENCE [LARGE SCALE GENOMIC DNA]</scope>
    <source>
        <strain evidence="2">MFLUCC 19-0629</strain>
    </source>
</reference>
<dbReference type="AlphaFoldDB" id="A0AAX6MN51"/>
<sequence>MSSLSYNEIHKDLYGQIHEKLERKDLASRRFAKVGTTQAVLAPYNLKRLFYTLAPADNSLETHFGPGITADLLTTRIEERSLHNFLAILIYARCSIESLKCFTRKLLMCPSDSGSWPIPYDEETTLDQLPAKRSQLEQILGVDNSPDINSFMDMQPCFCPIVLYGGDVQSVDEKKQRLPYMTDEEEIGMGSYGVVYRVIIAKGHLVNKYTSMANSEPLPMARKDFEKNGHFQKELETMKQILCTPRKSRNIVETFGSLQLNDNIFSLFMPLAECDLREWMRNNAPPILESEKADILGCASGLADGLEFLHSEIKDSDGNRMVCYHMDLKPANILVFNDKEHGKMVWKISDFGMSRVKVSHNHTNTIDRDISVLFDKRRGDTSVSGTVNRRLEGTYLAPESSISVRNMNEKSDIWSLGCVVSVVLTYINEGQGGIDTFADERATVSRSSGAGDKDHFFLINRSQIPKPHPAIKAHHKRLIRQANYKNSDEGKVMKEVLNYIEEKVLELDPRRRESARRVRDRLLDTSAAYRKLSENSEQYESQTRERIISGITPRWWKRRRDHNQTKLETWWVSNPRAISGYSIASTEPIVAYWTDTCISLYDIQYFQQRSEHMKVPTYEIRGSVAWKSVKLNGAYLIASVTGRHSHIRSVENPAQTPSGEVDSGNWGRLLTAITVIDEEPTFAVVLYENQLRIRNFGSMNQTSNSDMTIRNYFVSKLIIDKQSSRLFALASKCGNSTMLLIELPLPYLGNREKPQEIKELSDLSYRDKVTAMLFNEGNERDEDGGYIIILAYVATRLMLYKISLPKA</sequence>
<dbReference type="InterPro" id="IPR008271">
    <property type="entry name" value="Ser/Thr_kinase_AS"/>
</dbReference>
<evidence type="ECO:0000313" key="2">
    <source>
        <dbReference type="EMBL" id="KAK6954049.1"/>
    </source>
</evidence>
<dbReference type="PROSITE" id="PS50011">
    <property type="entry name" value="PROTEIN_KINASE_DOM"/>
    <property type="match status" value="1"/>
</dbReference>
<evidence type="ECO:0000259" key="1">
    <source>
        <dbReference type="PROSITE" id="PS50011"/>
    </source>
</evidence>
<dbReference type="PANTHER" id="PTHR24359:SF1">
    <property type="entry name" value="INHIBITOR OF NUCLEAR FACTOR KAPPA-B KINASE EPSILON SUBUNIT HOMOLOG 1-RELATED"/>
    <property type="match status" value="1"/>
</dbReference>